<evidence type="ECO:0000313" key="1">
    <source>
        <dbReference type="EMBL" id="ERL66751.1"/>
    </source>
</evidence>
<dbReference type="eggNOG" id="ENOG5032JZI">
    <property type="taxonomic scope" value="Bacteria"/>
</dbReference>
<protein>
    <submittedName>
        <fullName evidence="1">Uncharacterized protein</fullName>
    </submittedName>
</protein>
<evidence type="ECO:0000313" key="2">
    <source>
        <dbReference type="Proteomes" id="UP000030647"/>
    </source>
</evidence>
<sequence>MASHDFSSLMHQVREDPGHLAEVQKAFARLQRQYTGKPKADEKNLDKK</sequence>
<keyword evidence="2" id="KW-1185">Reference proteome</keyword>
<organism evidence="1 2">
    <name type="scientific">Schleiferilactobacillus shenzhenensis LY-73</name>
    <dbReference type="NCBI Taxonomy" id="1231336"/>
    <lineage>
        <taxon>Bacteria</taxon>
        <taxon>Bacillati</taxon>
        <taxon>Bacillota</taxon>
        <taxon>Bacilli</taxon>
        <taxon>Lactobacillales</taxon>
        <taxon>Lactobacillaceae</taxon>
        <taxon>Schleiferilactobacillus</taxon>
    </lineage>
</organism>
<dbReference type="AlphaFoldDB" id="U4TPD0"/>
<dbReference type="HOGENOM" id="CLU_3154306_0_0_9"/>
<gene>
    <name evidence="1" type="ORF">L248_0430</name>
</gene>
<name>U4TPD0_9LACO</name>
<proteinExistence type="predicted"/>
<dbReference type="Proteomes" id="UP000030647">
    <property type="component" value="Unassembled WGS sequence"/>
</dbReference>
<reference evidence="2" key="1">
    <citation type="journal article" date="2013" name="Genome Announc.">
        <title>Whole-Genome Sequencing of Lactobacillus shenzhenensis Strain LY-73T.</title>
        <authorList>
            <person name="Lin Z."/>
            <person name="Liu Z."/>
            <person name="Yang R."/>
            <person name="Zou Y."/>
            <person name="Wan D."/>
            <person name="Chen J."/>
            <person name="Guo M."/>
            <person name="Zhao J."/>
            <person name="Fang C."/>
            <person name="Yang R."/>
            <person name="Liu F."/>
        </authorList>
    </citation>
    <scope>NUCLEOTIDE SEQUENCE [LARGE SCALE GENOMIC DNA]</scope>
    <source>
        <strain evidence="2">LY-73</strain>
    </source>
</reference>
<accession>U4TPD0</accession>
<dbReference type="STRING" id="1231336.L248_0430"/>
<dbReference type="EMBL" id="KI271582">
    <property type="protein sequence ID" value="ERL66751.1"/>
    <property type="molecule type" value="Genomic_DNA"/>
</dbReference>